<comment type="subcellular location">
    <subcellularLocation>
        <location evidence="1">Membrane</location>
        <topology evidence="1">Multi-pass membrane protein</topology>
    </subcellularLocation>
</comment>
<keyword evidence="10" id="KW-1185">Reference proteome</keyword>
<dbReference type="NCBIfam" id="TIGR01100">
    <property type="entry name" value="V_ATP_synt_C"/>
    <property type="match status" value="1"/>
</dbReference>
<comment type="caution">
    <text evidence="9">The sequence shown here is derived from an EMBL/GenBank/DDBJ whole genome shotgun (WGS) entry which is preliminary data.</text>
</comment>
<keyword evidence="7" id="KW-0472">Membrane</keyword>
<keyword evidence="6" id="KW-0406">Ion transport</keyword>
<dbReference type="InterPro" id="IPR011555">
    <property type="entry name" value="ATPase_proteolipid_su_C_euk"/>
</dbReference>
<dbReference type="InterPro" id="IPR002379">
    <property type="entry name" value="ATPase_proteolipid_c-like_dom"/>
</dbReference>
<comment type="similarity">
    <text evidence="2">Belongs to the V-ATPase proteolipid subunit family.</text>
</comment>
<evidence type="ECO:0000256" key="4">
    <source>
        <dbReference type="ARBA" id="ARBA00022692"/>
    </source>
</evidence>
<dbReference type="GO" id="GO:0046961">
    <property type="term" value="F:proton-transporting ATPase activity, rotational mechanism"/>
    <property type="evidence" value="ECO:0007669"/>
    <property type="project" value="InterPro"/>
</dbReference>
<gene>
    <name evidence="9" type="ORF">DFH08DRAFT_165545</name>
</gene>
<evidence type="ECO:0000313" key="10">
    <source>
        <dbReference type="Proteomes" id="UP001218218"/>
    </source>
</evidence>
<dbReference type="EMBL" id="JARIHO010000002">
    <property type="protein sequence ID" value="KAJ7366311.1"/>
    <property type="molecule type" value="Genomic_DNA"/>
</dbReference>
<dbReference type="GO" id="GO:0033179">
    <property type="term" value="C:proton-transporting V-type ATPase, V0 domain"/>
    <property type="evidence" value="ECO:0007669"/>
    <property type="project" value="InterPro"/>
</dbReference>
<dbReference type="Pfam" id="PF00137">
    <property type="entry name" value="ATP-synt_C"/>
    <property type="match status" value="1"/>
</dbReference>
<name>A0AAD7AQR7_9AGAR</name>
<evidence type="ECO:0000256" key="3">
    <source>
        <dbReference type="ARBA" id="ARBA00022448"/>
    </source>
</evidence>
<proteinExistence type="inferred from homology"/>
<evidence type="ECO:0000256" key="5">
    <source>
        <dbReference type="ARBA" id="ARBA00022989"/>
    </source>
</evidence>
<dbReference type="AlphaFoldDB" id="A0AAD7AQR7"/>
<dbReference type="Proteomes" id="UP001218218">
    <property type="component" value="Unassembled WGS sequence"/>
</dbReference>
<evidence type="ECO:0000313" key="9">
    <source>
        <dbReference type="EMBL" id="KAJ7366311.1"/>
    </source>
</evidence>
<evidence type="ECO:0000256" key="2">
    <source>
        <dbReference type="ARBA" id="ARBA00007296"/>
    </source>
</evidence>
<evidence type="ECO:0000256" key="1">
    <source>
        <dbReference type="ARBA" id="ARBA00004141"/>
    </source>
</evidence>
<evidence type="ECO:0000259" key="8">
    <source>
        <dbReference type="Pfam" id="PF00137"/>
    </source>
</evidence>
<sequence length="92" mass="9852">MSDLCPVYAPFFSAMGCTSAIAFTYIGASYGTAKSGVGVAAMSVLRPDQMMKCVVPLNTATHHSSFSTTIVYCPSVVYDRYHRSTAQSQHSS</sequence>
<accession>A0AAD7AQR7</accession>
<keyword evidence="4" id="KW-0812">Transmembrane</keyword>
<dbReference type="InterPro" id="IPR035921">
    <property type="entry name" value="F/V-ATP_Csub_sf"/>
</dbReference>
<reference evidence="9" key="1">
    <citation type="submission" date="2023-03" db="EMBL/GenBank/DDBJ databases">
        <title>Massive genome expansion in bonnet fungi (Mycena s.s.) driven by repeated elements and novel gene families across ecological guilds.</title>
        <authorList>
            <consortium name="Lawrence Berkeley National Laboratory"/>
            <person name="Harder C.B."/>
            <person name="Miyauchi S."/>
            <person name="Viragh M."/>
            <person name="Kuo A."/>
            <person name="Thoen E."/>
            <person name="Andreopoulos B."/>
            <person name="Lu D."/>
            <person name="Skrede I."/>
            <person name="Drula E."/>
            <person name="Henrissat B."/>
            <person name="Morin E."/>
            <person name="Kohler A."/>
            <person name="Barry K."/>
            <person name="LaButti K."/>
            <person name="Morin E."/>
            <person name="Salamov A."/>
            <person name="Lipzen A."/>
            <person name="Mereny Z."/>
            <person name="Hegedus B."/>
            <person name="Baldrian P."/>
            <person name="Stursova M."/>
            <person name="Weitz H."/>
            <person name="Taylor A."/>
            <person name="Grigoriev I.V."/>
            <person name="Nagy L.G."/>
            <person name="Martin F."/>
            <person name="Kauserud H."/>
        </authorList>
    </citation>
    <scope>NUCLEOTIDE SEQUENCE</scope>
    <source>
        <strain evidence="9">CBHHK002</strain>
    </source>
</reference>
<keyword evidence="3" id="KW-0813">Transport</keyword>
<feature type="domain" description="V-ATPase proteolipid subunit C-like" evidence="8">
    <location>
        <begin position="15"/>
        <end position="57"/>
    </location>
</feature>
<protein>
    <recommendedName>
        <fullName evidence="8">V-ATPase proteolipid subunit C-like domain-containing protein</fullName>
    </recommendedName>
</protein>
<dbReference type="Gene3D" id="1.20.120.610">
    <property type="entry name" value="lithium bound rotor ring of v- atpase"/>
    <property type="match status" value="1"/>
</dbReference>
<evidence type="ECO:0000256" key="6">
    <source>
        <dbReference type="ARBA" id="ARBA00023065"/>
    </source>
</evidence>
<organism evidence="9 10">
    <name type="scientific">Mycena albidolilacea</name>
    <dbReference type="NCBI Taxonomy" id="1033008"/>
    <lineage>
        <taxon>Eukaryota</taxon>
        <taxon>Fungi</taxon>
        <taxon>Dikarya</taxon>
        <taxon>Basidiomycota</taxon>
        <taxon>Agaricomycotina</taxon>
        <taxon>Agaricomycetes</taxon>
        <taxon>Agaricomycetidae</taxon>
        <taxon>Agaricales</taxon>
        <taxon>Marasmiineae</taxon>
        <taxon>Mycenaceae</taxon>
        <taxon>Mycena</taxon>
    </lineage>
</organism>
<keyword evidence="5" id="KW-1133">Transmembrane helix</keyword>
<dbReference type="PANTHER" id="PTHR10263">
    <property type="entry name" value="V-TYPE PROTON ATPASE PROTEOLIPID SUBUNIT"/>
    <property type="match status" value="1"/>
</dbReference>
<evidence type="ECO:0000256" key="7">
    <source>
        <dbReference type="ARBA" id="ARBA00023136"/>
    </source>
</evidence>